<keyword evidence="6 9" id="KW-0808">Transferase</keyword>
<feature type="binding site" evidence="9">
    <location>
        <begin position="108"/>
        <end position="109"/>
    </location>
    <ligand>
        <name>pyridoxal 5'-phosphate</name>
        <dbReference type="ChEBI" id="CHEBI:597326"/>
    </ligand>
</feature>
<dbReference type="HAMAP" id="MF_01642">
    <property type="entry name" value="DapL_aminotrans_1"/>
    <property type="match status" value="1"/>
</dbReference>
<comment type="similarity">
    <text evidence="9">Belongs to the class-I pyridoxal-phosphate-dependent aminotransferase family. LL-diaminopimelate aminotransferase subfamily.</text>
</comment>
<dbReference type="FunFam" id="3.40.640.10:FF:000099">
    <property type="entry name" value="LL-diaminopimelate aminotransferase, chloroplastic"/>
    <property type="match status" value="1"/>
</dbReference>
<feature type="binding site" evidence="9">
    <location>
        <position position="188"/>
    </location>
    <ligand>
        <name>pyridoxal 5'-phosphate</name>
        <dbReference type="ChEBI" id="CHEBI:597326"/>
    </ligand>
</feature>
<dbReference type="InterPro" id="IPR019942">
    <property type="entry name" value="DapL/ALD1"/>
</dbReference>
<organism evidence="11 12">
    <name type="scientific">Christensenella minuta</name>
    <dbReference type="NCBI Taxonomy" id="626937"/>
    <lineage>
        <taxon>Bacteria</taxon>
        <taxon>Bacillati</taxon>
        <taxon>Bacillota</taxon>
        <taxon>Clostridia</taxon>
        <taxon>Christensenellales</taxon>
        <taxon>Christensenellaceae</taxon>
        <taxon>Christensenella</taxon>
    </lineage>
</organism>
<evidence type="ECO:0000256" key="4">
    <source>
        <dbReference type="ARBA" id="ARBA00018052"/>
    </source>
</evidence>
<evidence type="ECO:0000313" key="12">
    <source>
        <dbReference type="Proteomes" id="UP000070366"/>
    </source>
</evidence>
<feature type="binding site" evidence="9">
    <location>
        <position position="293"/>
    </location>
    <ligand>
        <name>pyridoxal 5'-phosphate</name>
        <dbReference type="ChEBI" id="CHEBI:597326"/>
    </ligand>
</feature>
<feature type="binding site" evidence="9">
    <location>
        <position position="219"/>
    </location>
    <ligand>
        <name>pyridoxal 5'-phosphate</name>
        <dbReference type="ChEBI" id="CHEBI:597326"/>
    </ligand>
</feature>
<dbReference type="Gene3D" id="3.90.1150.10">
    <property type="entry name" value="Aspartate Aminotransferase, domain 1"/>
    <property type="match status" value="1"/>
</dbReference>
<dbReference type="Pfam" id="PF00155">
    <property type="entry name" value="Aminotran_1_2"/>
    <property type="match status" value="1"/>
</dbReference>
<comment type="cofactor">
    <cofactor evidence="1 9">
        <name>pyridoxal 5'-phosphate</name>
        <dbReference type="ChEBI" id="CHEBI:597326"/>
    </cofactor>
</comment>
<feature type="binding site" evidence="9">
    <location>
        <position position="188"/>
    </location>
    <ligand>
        <name>substrate</name>
    </ligand>
</feature>
<feature type="binding site" evidence="9">
    <location>
        <position position="42"/>
    </location>
    <ligand>
        <name>substrate</name>
    </ligand>
</feature>
<comment type="subunit">
    <text evidence="9">Homodimer.</text>
</comment>
<accession>A0A136Q521</accession>
<evidence type="ECO:0000256" key="2">
    <source>
        <dbReference type="ARBA" id="ARBA00004982"/>
    </source>
</evidence>
<dbReference type="Proteomes" id="UP000070366">
    <property type="component" value="Unassembled WGS sequence"/>
</dbReference>
<evidence type="ECO:0000256" key="7">
    <source>
        <dbReference type="ARBA" id="ARBA00022898"/>
    </source>
</evidence>
<dbReference type="NCBIfam" id="TIGR03542">
    <property type="entry name" value="DAPAT_plant"/>
    <property type="match status" value="1"/>
</dbReference>
<evidence type="ECO:0000256" key="5">
    <source>
        <dbReference type="ARBA" id="ARBA00022576"/>
    </source>
</evidence>
<dbReference type="Gene3D" id="3.40.640.10">
    <property type="entry name" value="Type I PLP-dependent aspartate aminotransferase-like (Major domain)"/>
    <property type="match status" value="1"/>
</dbReference>
<evidence type="ECO:0000256" key="9">
    <source>
        <dbReference type="HAMAP-Rule" id="MF_01642"/>
    </source>
</evidence>
<dbReference type="STRING" id="626937.HMPREF3293_01471"/>
<evidence type="ECO:0000256" key="3">
    <source>
        <dbReference type="ARBA" id="ARBA00013138"/>
    </source>
</evidence>
<comment type="caution">
    <text evidence="11">The sequence shown here is derived from an EMBL/GenBank/DDBJ whole genome shotgun (WGS) entry which is preliminary data.</text>
</comment>
<evidence type="ECO:0000259" key="10">
    <source>
        <dbReference type="Pfam" id="PF00155"/>
    </source>
</evidence>
<protein>
    <recommendedName>
        <fullName evidence="4 9">LL-diaminopimelate aminotransferase</fullName>
        <shortName evidence="9">DAP-AT</shortName>
        <shortName evidence="9">DAP-aminotransferase</shortName>
        <shortName evidence="9">LL-DAP-aminotransferase</shortName>
        <ecNumber evidence="3 9">2.6.1.83</ecNumber>
    </recommendedName>
</protein>
<keyword evidence="12" id="KW-1185">Reference proteome</keyword>
<feature type="binding site" evidence="9">
    <location>
        <position position="72"/>
    </location>
    <ligand>
        <name>pyridoxal 5'-phosphate</name>
        <dbReference type="ChEBI" id="CHEBI:597326"/>
    </ligand>
</feature>
<keyword evidence="7 9" id="KW-0663">Pyridoxal phosphate</keyword>
<comment type="pathway">
    <text evidence="2 9">Amino-acid biosynthesis; L-lysine biosynthesis via DAP pathway; LL-2,6-diaminopimelate from (S)-tetrahydrodipicolinate (aminotransferase route): step 1/1.</text>
</comment>
<dbReference type="InterPro" id="IPR015424">
    <property type="entry name" value="PyrdxlP-dep_Trfase"/>
</dbReference>
<dbReference type="RefSeq" id="WP_066520746.1">
    <property type="nucleotide sequence ID" value="NZ_CABMOF010000004.1"/>
</dbReference>
<dbReference type="SUPFAM" id="SSF53383">
    <property type="entry name" value="PLP-dependent transferases"/>
    <property type="match status" value="1"/>
</dbReference>
<evidence type="ECO:0000256" key="6">
    <source>
        <dbReference type="ARBA" id="ARBA00022679"/>
    </source>
</evidence>
<sequence length="410" mass="45146">MFKVNDNFGRLQGSYLFSEIAHRVSEYTKANPDKEIIRLGIGDVTRPLAPAVLQAIDAATQEMADAKTFMGYGPEQGYEFLRAAIRENDYAARGVEIGTGEIFVSDGSKCDTGNIQELLAADCRIGVTDPVYPVYVDTNVMAGRSGEFDEGTAKFTDITYIPTTAENGFVPALPEGKVDVMYLCSPNNPTGTAMTKEELKVWVDWANETGALILFDGAYEHFITDENVPHSIYEIDGAKTCAIEFRSFSKTAGFTGTRCAYTIVPKELMGENSKGEKVSMNAMWLRRHTTKFNGVSYIVQRGAAAVYTAEGKKQVDETIAFYLENARIIREGLERIGITAYGGVNSPYVWLKTPNDMKSWDFFDKLLSEANVVGTPGSGFGSAGEGYFRLTAFNTRENTEKAIERLANLK</sequence>
<feature type="binding site" evidence="9">
    <location>
        <position position="389"/>
    </location>
    <ligand>
        <name>substrate</name>
    </ligand>
</feature>
<reference evidence="12" key="1">
    <citation type="submission" date="2016-02" db="EMBL/GenBank/DDBJ databases">
        <authorList>
            <person name="Mitreva M."/>
            <person name="Pepin K.H."/>
            <person name="Mihindukulasuriya K.A."/>
            <person name="Fulton R."/>
            <person name="Fronick C."/>
            <person name="O'Laughlin M."/>
            <person name="Miner T."/>
            <person name="Herter B."/>
            <person name="Rosa B.A."/>
            <person name="Cordes M."/>
            <person name="Tomlinson C."/>
            <person name="Wollam A."/>
            <person name="Palsikar V.B."/>
            <person name="Mardis E.R."/>
            <person name="Wilson R.K."/>
        </authorList>
    </citation>
    <scope>NUCLEOTIDE SEQUENCE [LARGE SCALE GENOMIC DNA]</scope>
    <source>
        <strain evidence="12">DSM 22607</strain>
    </source>
</reference>
<dbReference type="EC" id="2.6.1.83" evidence="3 9"/>
<dbReference type="GO" id="GO:0010285">
    <property type="term" value="F:L,L-diaminopimelate aminotransferase activity"/>
    <property type="evidence" value="ECO:0007669"/>
    <property type="project" value="UniProtKB-UniRule"/>
</dbReference>
<dbReference type="AlphaFoldDB" id="A0A136Q521"/>
<evidence type="ECO:0000256" key="1">
    <source>
        <dbReference type="ARBA" id="ARBA00001933"/>
    </source>
</evidence>
<proteinExistence type="inferred from homology"/>
<dbReference type="GO" id="GO:0033362">
    <property type="term" value="P:lysine biosynthetic process via diaminopimelate, diaminopimelate-aminotransferase pathway"/>
    <property type="evidence" value="ECO:0007669"/>
    <property type="project" value="UniProtKB-UniRule"/>
</dbReference>
<dbReference type="EMBL" id="LSZW01000057">
    <property type="protein sequence ID" value="KXK65749.1"/>
    <property type="molecule type" value="Genomic_DNA"/>
</dbReference>
<keyword evidence="5 9" id="KW-0032">Aminotransferase</keyword>
<dbReference type="InterPro" id="IPR004839">
    <property type="entry name" value="Aminotransferase_I/II_large"/>
</dbReference>
<dbReference type="KEGG" id="cmiu:B1H56_11835"/>
<feature type="binding site" evidence="9">
    <location>
        <position position="132"/>
    </location>
    <ligand>
        <name>substrate</name>
    </ligand>
</feature>
<feature type="binding site" evidence="9">
    <location>
        <position position="258"/>
    </location>
    <ligand>
        <name>pyridoxal 5'-phosphate</name>
        <dbReference type="ChEBI" id="CHEBI:597326"/>
    </ligand>
</feature>
<gene>
    <name evidence="9" type="primary">dapL</name>
    <name evidence="11" type="ORF">HMPREF3293_01471</name>
</gene>
<dbReference type="OrthoDB" id="9813612at2"/>
<feature type="binding site" evidence="9">
    <location>
        <position position="109"/>
    </location>
    <ligand>
        <name>substrate</name>
    </ligand>
</feature>
<dbReference type="InterPro" id="IPR015422">
    <property type="entry name" value="PyrdxlP-dep_Trfase_small"/>
</dbReference>
<dbReference type="GO" id="GO:0030170">
    <property type="term" value="F:pyridoxal phosphate binding"/>
    <property type="evidence" value="ECO:0007669"/>
    <property type="project" value="UniProtKB-UniRule"/>
</dbReference>
<dbReference type="InterPro" id="IPR015421">
    <property type="entry name" value="PyrdxlP-dep_Trfase_major"/>
</dbReference>
<feature type="domain" description="Aminotransferase class I/classII large" evidence="10">
    <location>
        <begin position="35"/>
        <end position="406"/>
    </location>
</feature>
<evidence type="ECO:0000256" key="8">
    <source>
        <dbReference type="ARBA" id="ARBA00051934"/>
    </source>
</evidence>
<comment type="function">
    <text evidence="9">Involved in the synthesis of meso-diaminopimelate (m-DAP or DL-DAP), required for both lysine and peptidoglycan biosynthesis. Catalyzes the direct conversion of tetrahydrodipicolinate to LL-diaminopimelate.</text>
</comment>
<comment type="catalytic activity">
    <reaction evidence="8 9">
        <text>(2S,6S)-2,6-diaminopimelate + 2-oxoglutarate = (S)-2,3,4,5-tetrahydrodipicolinate + L-glutamate + H2O + H(+)</text>
        <dbReference type="Rhea" id="RHEA:23988"/>
        <dbReference type="ChEBI" id="CHEBI:15377"/>
        <dbReference type="ChEBI" id="CHEBI:15378"/>
        <dbReference type="ChEBI" id="CHEBI:16810"/>
        <dbReference type="ChEBI" id="CHEBI:16845"/>
        <dbReference type="ChEBI" id="CHEBI:29985"/>
        <dbReference type="ChEBI" id="CHEBI:57609"/>
        <dbReference type="EC" id="2.6.1.83"/>
    </reaction>
</comment>
<dbReference type="PATRIC" id="fig|626937.4.peg.1453"/>
<dbReference type="PANTHER" id="PTHR43144">
    <property type="entry name" value="AMINOTRANSFERASE"/>
    <property type="match status" value="1"/>
</dbReference>
<feature type="modified residue" description="N6-(pyridoxal phosphate)lysine" evidence="9">
    <location>
        <position position="250"/>
    </location>
</feature>
<feature type="binding site" evidence="9">
    <location>
        <position position="132"/>
    </location>
    <ligand>
        <name>pyridoxal 5'-phosphate</name>
        <dbReference type="ChEBI" id="CHEBI:597326"/>
    </ligand>
</feature>
<name>A0A136Q521_9FIRM</name>
<dbReference type="CDD" id="cd00609">
    <property type="entry name" value="AAT_like"/>
    <property type="match status" value="1"/>
</dbReference>
<dbReference type="UniPathway" id="UPA00034">
    <property type="reaction ID" value="UER00466"/>
</dbReference>
<feature type="binding site" evidence="9">
    <location>
        <position position="293"/>
    </location>
    <ligand>
        <name>substrate</name>
    </ligand>
</feature>
<feature type="binding site" evidence="9">
    <location>
        <begin position="247"/>
        <end position="249"/>
    </location>
    <ligand>
        <name>pyridoxal 5'-phosphate</name>
        <dbReference type="ChEBI" id="CHEBI:597326"/>
    </ligand>
</feature>
<evidence type="ECO:0000313" key="11">
    <source>
        <dbReference type="EMBL" id="KXK65749.1"/>
    </source>
</evidence>
<feature type="binding site" evidence="9">
    <location>
        <position position="15"/>
    </location>
    <ligand>
        <name>substrate</name>
    </ligand>
</feature>